<accession>A0A1G5RZU4</accession>
<keyword evidence="8" id="KW-1185">Reference proteome</keyword>
<dbReference type="InterPro" id="IPR013328">
    <property type="entry name" value="6PGD_dom2"/>
</dbReference>
<dbReference type="GO" id="GO:0005737">
    <property type="term" value="C:cytoplasm"/>
    <property type="evidence" value="ECO:0007669"/>
    <property type="project" value="TreeGrafter"/>
</dbReference>
<evidence type="ECO:0000313" key="8">
    <source>
        <dbReference type="Proteomes" id="UP000199208"/>
    </source>
</evidence>
<evidence type="ECO:0000313" key="7">
    <source>
        <dbReference type="EMBL" id="SCZ79632.1"/>
    </source>
</evidence>
<keyword evidence="4" id="KW-0566">Pantothenate biosynthesis</keyword>
<evidence type="ECO:0000256" key="4">
    <source>
        <dbReference type="RuleBase" id="RU362068"/>
    </source>
</evidence>
<feature type="domain" description="Ketopantoate reductase N-terminal" evidence="5">
    <location>
        <begin position="23"/>
        <end position="165"/>
    </location>
</feature>
<sequence>MTTKMPSSPSEPSATVKPIQNLLICGTGAVGGAYAKKIADHDPTCLRILARGNRKHRYKQDGLIINDQRYDFNLADPEAPEPQAADLILVAVKDYGLTEAIQDMTPFVGPQTLILSLMNGITSEARLAEAFGHEKVLYGLVMSIDGARDQNRIRFTQYGTISFGYAINTEIKEEVQSVAAFFDKVGISYNIPENMQRELWYKFMVNVGINQASAVVRGGFGAFQTIPEAHALMRSAMWELIRITEKNGIHLSEKDLENWDKVLMAMPPGSRPSMLNDLENGRKTEVEMLSGAIMALGAQYNVPTPVNEALYRIIKSAEALTEALNGV</sequence>
<keyword evidence="3 4" id="KW-0560">Oxidoreductase</keyword>
<dbReference type="Gene3D" id="1.10.1040.10">
    <property type="entry name" value="N-(1-d-carboxylethyl)-l-norvaline Dehydrogenase, domain 2"/>
    <property type="match status" value="1"/>
</dbReference>
<dbReference type="UniPathway" id="UPA00028">
    <property type="reaction ID" value="UER00004"/>
</dbReference>
<dbReference type="Pfam" id="PF02558">
    <property type="entry name" value="ApbA"/>
    <property type="match status" value="1"/>
</dbReference>
<dbReference type="NCBIfam" id="TIGR00745">
    <property type="entry name" value="apbA_panE"/>
    <property type="match status" value="1"/>
</dbReference>
<dbReference type="GO" id="GO:0008677">
    <property type="term" value="F:2-dehydropantoate 2-reductase activity"/>
    <property type="evidence" value="ECO:0007669"/>
    <property type="project" value="UniProtKB-EC"/>
</dbReference>
<dbReference type="InterPro" id="IPR051402">
    <property type="entry name" value="KPR-Related"/>
</dbReference>
<dbReference type="SUPFAM" id="SSF48179">
    <property type="entry name" value="6-phosphogluconate dehydrogenase C-terminal domain-like"/>
    <property type="match status" value="1"/>
</dbReference>
<evidence type="ECO:0000256" key="3">
    <source>
        <dbReference type="ARBA" id="ARBA00023002"/>
    </source>
</evidence>
<comment type="similarity">
    <text evidence="1 4">Belongs to the ketopantoate reductase family.</text>
</comment>
<evidence type="ECO:0000256" key="2">
    <source>
        <dbReference type="ARBA" id="ARBA00022857"/>
    </source>
</evidence>
<dbReference type="GO" id="GO:0015940">
    <property type="term" value="P:pantothenate biosynthetic process"/>
    <property type="evidence" value="ECO:0007669"/>
    <property type="project" value="UniProtKB-UniPathway"/>
</dbReference>
<dbReference type="FunFam" id="1.10.1040.10:FF:000017">
    <property type="entry name" value="2-dehydropantoate 2-reductase"/>
    <property type="match status" value="1"/>
</dbReference>
<dbReference type="PANTHER" id="PTHR21708">
    <property type="entry name" value="PROBABLE 2-DEHYDROPANTOATE 2-REDUCTASE"/>
    <property type="match status" value="1"/>
</dbReference>
<organism evidence="7 8">
    <name type="scientific">Acidaminobacter hydrogenoformans DSM 2784</name>
    <dbReference type="NCBI Taxonomy" id="1120920"/>
    <lineage>
        <taxon>Bacteria</taxon>
        <taxon>Bacillati</taxon>
        <taxon>Bacillota</taxon>
        <taxon>Clostridia</taxon>
        <taxon>Peptostreptococcales</taxon>
        <taxon>Acidaminobacteraceae</taxon>
        <taxon>Acidaminobacter</taxon>
    </lineage>
</organism>
<dbReference type="PANTHER" id="PTHR21708:SF26">
    <property type="entry name" value="2-DEHYDROPANTOATE 2-REDUCTASE"/>
    <property type="match status" value="1"/>
</dbReference>
<evidence type="ECO:0000259" key="5">
    <source>
        <dbReference type="Pfam" id="PF02558"/>
    </source>
</evidence>
<dbReference type="InterPro" id="IPR013332">
    <property type="entry name" value="KPR_N"/>
</dbReference>
<keyword evidence="2 4" id="KW-0521">NADP</keyword>
<comment type="function">
    <text evidence="4">Catalyzes the NADPH-dependent reduction of ketopantoate into pantoic acid.</text>
</comment>
<reference evidence="7 8" key="1">
    <citation type="submission" date="2016-10" db="EMBL/GenBank/DDBJ databases">
        <authorList>
            <person name="de Groot N.N."/>
        </authorList>
    </citation>
    <scope>NUCLEOTIDE SEQUENCE [LARGE SCALE GENOMIC DNA]</scope>
    <source>
        <strain evidence="7 8">DSM 2784</strain>
    </source>
</reference>
<dbReference type="OrthoDB" id="9793586at2"/>
<dbReference type="SUPFAM" id="SSF51735">
    <property type="entry name" value="NAD(P)-binding Rossmann-fold domains"/>
    <property type="match status" value="1"/>
</dbReference>
<dbReference type="InterPro" id="IPR003710">
    <property type="entry name" value="ApbA"/>
</dbReference>
<dbReference type="InterPro" id="IPR036291">
    <property type="entry name" value="NAD(P)-bd_dom_sf"/>
</dbReference>
<evidence type="ECO:0000256" key="1">
    <source>
        <dbReference type="ARBA" id="ARBA00007870"/>
    </source>
</evidence>
<dbReference type="InterPro" id="IPR013752">
    <property type="entry name" value="KPA_reductase"/>
</dbReference>
<comment type="pathway">
    <text evidence="4">Cofactor biosynthesis; (R)-pantothenate biosynthesis; (R)-pantoate from 3-methyl-2-oxobutanoate: step 2/2.</text>
</comment>
<dbReference type="Gene3D" id="3.40.50.720">
    <property type="entry name" value="NAD(P)-binding Rossmann-like Domain"/>
    <property type="match status" value="1"/>
</dbReference>
<comment type="catalytic activity">
    <reaction evidence="4">
        <text>(R)-pantoate + NADP(+) = 2-dehydropantoate + NADPH + H(+)</text>
        <dbReference type="Rhea" id="RHEA:16233"/>
        <dbReference type="ChEBI" id="CHEBI:11561"/>
        <dbReference type="ChEBI" id="CHEBI:15378"/>
        <dbReference type="ChEBI" id="CHEBI:15980"/>
        <dbReference type="ChEBI" id="CHEBI:57783"/>
        <dbReference type="ChEBI" id="CHEBI:58349"/>
        <dbReference type="EC" id="1.1.1.169"/>
    </reaction>
</comment>
<dbReference type="Proteomes" id="UP000199208">
    <property type="component" value="Unassembled WGS sequence"/>
</dbReference>
<dbReference type="RefSeq" id="WP_092590785.1">
    <property type="nucleotide sequence ID" value="NZ_FMWL01000008.1"/>
</dbReference>
<proteinExistence type="inferred from homology"/>
<dbReference type="AlphaFoldDB" id="A0A1G5RZU4"/>
<feature type="domain" description="Ketopantoate reductase C-terminal" evidence="6">
    <location>
        <begin position="194"/>
        <end position="316"/>
    </location>
</feature>
<dbReference type="STRING" id="1120920.SAMN03080599_01854"/>
<name>A0A1G5RZU4_9FIRM</name>
<dbReference type="EC" id="1.1.1.169" evidence="4"/>
<gene>
    <name evidence="7" type="ORF">SAMN03080599_01854</name>
</gene>
<protein>
    <recommendedName>
        <fullName evidence="4">2-dehydropantoate 2-reductase</fullName>
        <ecNumber evidence="4">1.1.1.169</ecNumber>
    </recommendedName>
    <alternativeName>
        <fullName evidence="4">Ketopantoate reductase</fullName>
    </alternativeName>
</protein>
<dbReference type="Pfam" id="PF08546">
    <property type="entry name" value="ApbA_C"/>
    <property type="match status" value="1"/>
</dbReference>
<evidence type="ECO:0000259" key="6">
    <source>
        <dbReference type="Pfam" id="PF08546"/>
    </source>
</evidence>
<dbReference type="EMBL" id="FMWL01000008">
    <property type="protein sequence ID" value="SCZ79632.1"/>
    <property type="molecule type" value="Genomic_DNA"/>
</dbReference>
<dbReference type="InterPro" id="IPR008927">
    <property type="entry name" value="6-PGluconate_DH-like_C_sf"/>
</dbReference>